<protein>
    <submittedName>
        <fullName evidence="1">Uncharacterized protein</fullName>
    </submittedName>
</protein>
<dbReference type="AlphaFoldDB" id="A0A9E4ZJT2"/>
<gene>
    <name evidence="1" type="ORF">FKB36_07335</name>
</gene>
<organism evidence="1 2">
    <name type="scientific">Methanoculleus formosensis</name>
    <dbReference type="NCBI Taxonomy" id="2590886"/>
    <lineage>
        <taxon>Archaea</taxon>
        <taxon>Methanobacteriati</taxon>
        <taxon>Methanobacteriota</taxon>
        <taxon>Stenosarchaea group</taxon>
        <taxon>Methanomicrobia</taxon>
        <taxon>Methanomicrobiales</taxon>
        <taxon>Methanomicrobiaceae</taxon>
        <taxon>Methanoculleus</taxon>
    </lineage>
</organism>
<dbReference type="RefSeq" id="WP_261597414.1">
    <property type="nucleotide sequence ID" value="NZ_VHLL01000003.1"/>
</dbReference>
<proteinExistence type="predicted"/>
<sequence length="272" mass="31054">MPAPPATPPAKIVTSDFRSLAMKAFVQYIVRTIEHERIRSRWGWQEHFEAYEWPRGRAGCREGIAARTRFHDAVTRARESSDRDAARLKSEVCNAIAGWGGINAPVSESDVGRIFSTIEILSSCRDADSIDCQNIFGRRIATASKVYYLSDPWAWTIYDSRVAYALNQFSFAFRNENAAVFDRIRDHITFAVPVSKAIGRKSLFGNMWNDRYAPQWFVRASLLLREVASALNAQSFPAPRYAIDDGEGWALYHVEMVLFMLGERRWVEQHHA</sequence>
<evidence type="ECO:0000313" key="1">
    <source>
        <dbReference type="EMBL" id="MCT8337310.1"/>
    </source>
</evidence>
<accession>A0A9E4ZJT2</accession>
<dbReference type="Proteomes" id="UP001065682">
    <property type="component" value="Unassembled WGS sequence"/>
</dbReference>
<comment type="caution">
    <text evidence="1">The sequence shown here is derived from an EMBL/GenBank/DDBJ whole genome shotgun (WGS) entry which is preliminary data.</text>
</comment>
<name>A0A9E4ZJT2_9EURY</name>
<keyword evidence="2" id="KW-1185">Reference proteome</keyword>
<reference evidence="1" key="1">
    <citation type="submission" date="2019-06" db="EMBL/GenBank/DDBJ databases">
        <title>Methanoculleus strain from Tamsui River, Taipei, Taiwan.</title>
        <authorList>
            <person name="You Y.-T."/>
            <person name="Chen S.-C."/>
            <person name="Lai S.-J."/>
            <person name="Lee Y.-C."/>
            <person name="Lai M.-C."/>
        </authorList>
    </citation>
    <scope>NUCLEOTIDE SEQUENCE</scope>
    <source>
        <strain evidence="1">Afa-1</strain>
    </source>
</reference>
<dbReference type="EMBL" id="VHLL01000003">
    <property type="protein sequence ID" value="MCT8337310.1"/>
    <property type="molecule type" value="Genomic_DNA"/>
</dbReference>
<evidence type="ECO:0000313" key="2">
    <source>
        <dbReference type="Proteomes" id="UP001065682"/>
    </source>
</evidence>